<dbReference type="Pfam" id="PF03478">
    <property type="entry name" value="Beta-prop_KIB1-4"/>
    <property type="match status" value="1"/>
</dbReference>
<evidence type="ECO:0000259" key="1">
    <source>
        <dbReference type="Pfam" id="PF03478"/>
    </source>
</evidence>
<dbReference type="AlphaFoldDB" id="A0A3L6SNS0"/>
<dbReference type="InterPro" id="IPR005174">
    <property type="entry name" value="KIB1-4_b-propeller"/>
</dbReference>
<dbReference type="PANTHER" id="PTHR33127:SF45">
    <property type="entry name" value="OS05G0143700 PROTEIN"/>
    <property type="match status" value="1"/>
</dbReference>
<name>A0A3L6SNS0_PANMI</name>
<dbReference type="SUPFAM" id="SSF50965">
    <property type="entry name" value="Galactose oxidase, central domain"/>
    <property type="match status" value="1"/>
</dbReference>
<comment type="caution">
    <text evidence="2">The sequence shown here is derived from an EMBL/GenBank/DDBJ whole genome shotgun (WGS) entry which is preliminary data.</text>
</comment>
<organism evidence="2 3">
    <name type="scientific">Panicum miliaceum</name>
    <name type="common">Proso millet</name>
    <name type="synonym">Broomcorn millet</name>
    <dbReference type="NCBI Taxonomy" id="4540"/>
    <lineage>
        <taxon>Eukaryota</taxon>
        <taxon>Viridiplantae</taxon>
        <taxon>Streptophyta</taxon>
        <taxon>Embryophyta</taxon>
        <taxon>Tracheophyta</taxon>
        <taxon>Spermatophyta</taxon>
        <taxon>Magnoliopsida</taxon>
        <taxon>Liliopsida</taxon>
        <taxon>Poales</taxon>
        <taxon>Poaceae</taxon>
        <taxon>PACMAD clade</taxon>
        <taxon>Panicoideae</taxon>
        <taxon>Panicodae</taxon>
        <taxon>Paniceae</taxon>
        <taxon>Panicinae</taxon>
        <taxon>Panicum</taxon>
        <taxon>Panicum sect. Panicum</taxon>
    </lineage>
</organism>
<evidence type="ECO:0000313" key="3">
    <source>
        <dbReference type="Proteomes" id="UP000275267"/>
    </source>
</evidence>
<dbReference type="Proteomes" id="UP000275267">
    <property type="component" value="Unassembled WGS sequence"/>
</dbReference>
<gene>
    <name evidence="2" type="ORF">C2845_PM07G00740</name>
</gene>
<proteinExistence type="predicted"/>
<dbReference type="InterPro" id="IPR011043">
    <property type="entry name" value="Gal_Oxase/kelch_b-propeller"/>
</dbReference>
<evidence type="ECO:0000313" key="2">
    <source>
        <dbReference type="EMBL" id="RLN24299.1"/>
    </source>
</evidence>
<keyword evidence="3" id="KW-1185">Reference proteome</keyword>
<accession>A0A3L6SNS0</accession>
<dbReference type="OrthoDB" id="1863935at2759"/>
<feature type="domain" description="KIB1-4 beta-propeller" evidence="1">
    <location>
        <begin position="33"/>
        <end position="308"/>
    </location>
</feature>
<dbReference type="PANTHER" id="PTHR33127">
    <property type="entry name" value="TRANSMEMBRANE PROTEIN"/>
    <property type="match status" value="1"/>
</dbReference>
<sequence length="338" mass="37309">MESTATDDLASLAASFPLLVYDHGEQPDNSHTLFSVADGSSRTCRVPELRSSRCACLETPCGLVLVADSTSSQCSLWNPQTGEKIALPALDRALPEYCRCLLSDTVSSPDCLVLINDVTQLELLFCHVRGGEEGSAWVSQPYDLGYYTVPESHSAPTRKEICNMAAVQGKFYYFMETVDEVGVLSLARDPEPRLEMSSFGATMPRFDGHAATLGATMSYLLESSQELFLVCLFFLGCNFERVEEVAAYKMDFSKKEWCKVTDIGDRAFLLGPHSFAASCSAGKHGLKRGCVYFAFDFFGVTNDIHIFDLREGTRELTGPDQDVPLPARQMFWMVPVCP</sequence>
<protein>
    <recommendedName>
        <fullName evidence="1">KIB1-4 beta-propeller domain-containing protein</fullName>
    </recommendedName>
</protein>
<reference evidence="3" key="1">
    <citation type="journal article" date="2019" name="Nat. Commun.">
        <title>The genome of broomcorn millet.</title>
        <authorList>
            <person name="Zou C."/>
            <person name="Miki D."/>
            <person name="Li D."/>
            <person name="Tang Q."/>
            <person name="Xiao L."/>
            <person name="Rajput S."/>
            <person name="Deng P."/>
            <person name="Jia W."/>
            <person name="Huang R."/>
            <person name="Zhang M."/>
            <person name="Sun Y."/>
            <person name="Hu J."/>
            <person name="Fu X."/>
            <person name="Schnable P.S."/>
            <person name="Li F."/>
            <person name="Zhang H."/>
            <person name="Feng B."/>
            <person name="Zhu X."/>
            <person name="Liu R."/>
            <person name="Schnable J.C."/>
            <person name="Zhu J.-K."/>
            <person name="Zhang H."/>
        </authorList>
    </citation>
    <scope>NUCLEOTIDE SEQUENCE [LARGE SCALE GENOMIC DNA]</scope>
</reference>
<dbReference type="EMBL" id="PQIB02000004">
    <property type="protein sequence ID" value="RLN24299.1"/>
    <property type="molecule type" value="Genomic_DNA"/>
</dbReference>